<dbReference type="KEGG" id="mlb:MLBr01996"/>
<dbReference type="InterPro" id="IPR045851">
    <property type="entry name" value="AMP-bd_C_sf"/>
</dbReference>
<dbReference type="Gene3D" id="3.30.559.10">
    <property type="entry name" value="Chloramphenicol acetyltransferase-like domain"/>
    <property type="match status" value="1"/>
</dbReference>
<dbReference type="GO" id="GO:0043041">
    <property type="term" value="P:amino acid activation for nonribosomal peptide biosynthetic process"/>
    <property type="evidence" value="ECO:0007669"/>
    <property type="project" value="TreeGrafter"/>
</dbReference>
<accession>A0A0H3MRQ5</accession>
<evidence type="ECO:0000313" key="9">
    <source>
        <dbReference type="Proteomes" id="UP000006900"/>
    </source>
</evidence>
<dbReference type="InterPro" id="IPR009081">
    <property type="entry name" value="PP-bd_ACP"/>
</dbReference>
<keyword evidence="3" id="KW-0597">Phosphoprotein</keyword>
<dbReference type="Gene3D" id="3.40.50.720">
    <property type="entry name" value="NAD(P)-binding Rossmann-like Domain"/>
    <property type="match status" value="1"/>
</dbReference>
<dbReference type="InterPro" id="IPR042099">
    <property type="entry name" value="ANL_N_sf"/>
</dbReference>
<dbReference type="InterPro" id="IPR036291">
    <property type="entry name" value="NAD(P)-bd_dom_sf"/>
</dbReference>
<evidence type="ECO:0000256" key="4">
    <source>
        <dbReference type="ARBA" id="ARBA00022598"/>
    </source>
</evidence>
<reference evidence="8 9" key="1">
    <citation type="journal article" date="2009" name="Nat. Genet.">
        <title>Comparative genomic and phylogeographic analysis of Mycobacterium leprae.</title>
        <authorList>
            <person name="Monot M."/>
            <person name="Honore N."/>
            <person name="Garnier T."/>
            <person name="Zidane N."/>
            <person name="Sherafi D."/>
            <person name="Paniz-Mondolfi A."/>
            <person name="Matsuoka M."/>
            <person name="Taylor G.M."/>
            <person name="Donoghue H.D."/>
            <person name="Bouwman A."/>
            <person name="Mays S."/>
            <person name="Watson C."/>
            <person name="Lockwood D."/>
            <person name="Khamispour A."/>
            <person name="Dowlati Y."/>
            <person name="Jianping S."/>
            <person name="Rea T.H."/>
            <person name="Vera-Cabrera L."/>
            <person name="Stefani M.M."/>
            <person name="Banu S."/>
            <person name="Macdonald M."/>
            <person name="Sapkota B.R."/>
            <person name="Spencer J.S."/>
            <person name="Thomas J."/>
            <person name="Harshman K."/>
            <person name="Singh P."/>
            <person name="Busso P."/>
            <person name="Gattiker A."/>
            <person name="Rougemont J."/>
            <person name="Brennan P.J."/>
            <person name="Cole S.T."/>
        </authorList>
    </citation>
    <scope>NUCLEOTIDE SEQUENCE [LARGE SCALE GENOMIC DNA]</scope>
    <source>
        <strain evidence="9">Br4923</strain>
    </source>
</reference>
<feature type="domain" description="AMP-dependent synthetase/ligase" evidence="5">
    <location>
        <begin position="558"/>
        <end position="784"/>
    </location>
</feature>
<proteinExistence type="predicted"/>
<dbReference type="GO" id="GO:0005829">
    <property type="term" value="C:cytosol"/>
    <property type="evidence" value="ECO:0007669"/>
    <property type="project" value="TreeGrafter"/>
</dbReference>
<name>A0A0H3MRQ5_MYCLB</name>
<evidence type="ECO:0000256" key="2">
    <source>
        <dbReference type="ARBA" id="ARBA00022450"/>
    </source>
</evidence>
<dbReference type="SUPFAM" id="SSF56801">
    <property type="entry name" value="Acetyl-CoA synthetase-like"/>
    <property type="match status" value="1"/>
</dbReference>
<dbReference type="InterPro" id="IPR020845">
    <property type="entry name" value="AMP-binding_CS"/>
</dbReference>
<dbReference type="Gene3D" id="3.30.300.30">
    <property type="match status" value="1"/>
</dbReference>
<dbReference type="InterPro" id="IPR023213">
    <property type="entry name" value="CAT-like_dom_sf"/>
</dbReference>
<dbReference type="PANTHER" id="PTHR45527:SF1">
    <property type="entry name" value="FATTY ACID SYNTHASE"/>
    <property type="match status" value="1"/>
</dbReference>
<dbReference type="GO" id="GO:0044550">
    <property type="term" value="P:secondary metabolite biosynthetic process"/>
    <property type="evidence" value="ECO:0007669"/>
    <property type="project" value="TreeGrafter"/>
</dbReference>
<evidence type="ECO:0000256" key="1">
    <source>
        <dbReference type="ARBA" id="ARBA00001957"/>
    </source>
</evidence>
<dbReference type="GO" id="GO:0031177">
    <property type="term" value="F:phosphopantetheine binding"/>
    <property type="evidence" value="ECO:0007669"/>
    <property type="project" value="TreeGrafter"/>
</dbReference>
<protein>
    <submittedName>
        <fullName evidence="8">Probable peptide synthase</fullName>
    </submittedName>
</protein>
<dbReference type="HOGENOM" id="CLU_255245_0_0_11"/>
<sequence length="1401" mass="152304">MTAPNTRRVDRVPLSRSQQNIYNGMLQDNDPALYFIGKSYRFHQLELSVFLAALEATILKNPGQLCVLEAPSTEGDYPDLVPRLQFGDIVRVRSDEQPQTDSRDYDLMHAWSPDILAKPLVRYTVRTDKNGFVARLDVFTHHILVDGGAIRIIEENLAHHLDTDNRLEIPCIRQALDKLAEAHRREATKVEESLQRLANVVQRELADEVRNGGYGQVSNDAPGNAARGVLHESMIICGKAFDNIIALSETKQVPLNILVATAAVAVDASLRQSTEGLLVHAVDNRFGDPYLDVATCLVNSVAHSIRFPPFASVQDVVRTLDRSYVKAIRLRWLREEYYRRIYLALNQTSHIEALTLNFIREPCAPGLRPFLSEVPTVTDIGPVEGMTVACVLNEDERTLDLSIWNRVDLPQGKSCTRVAKRIAAALELMAAAWDQPIAMIVNEWFGISSDGALCLGNEVTQTTRPLAPAWFLDPGGSVHLTVDKRRYVHPWIAWLVRGSVVPGDVLVFTDDNTDKTIDLLIACHLAGCGYSVCDTVAEVPLRAKAITDHGGGVSARVIDVAATQLAVTPDNEQSKLADKLIKQAAQDISLADKTAYIMPTSGSTGQPKLVQVSHGSLALFCDAVRNAYGWGAHDTILQCAPLTSDISVEEIFGGAICGSKLVRSTAMKTGDLAELARDIFVQRATVIDLPTAVWHLLCDHSDAIDEINRSCLRQIVIGGEAVRPCAVDKWIDSGASQGISLMSTYGPTETTVVVTYLPIVCAPMTVESDARLRLGWPIVPNTVFIAFGELVIVGDLVSVGYLGIDSRNFGTVTTTDGSCRRAFATADCVILDDEGFPVFSGRKDAVVKISGKRVDTAELIRRISTDPNVSDVAVEVYNGRLGVWFETKLTREGVDDAAAATRSRLILASLGVSSFFVVGVPCIPRKPNGKIDRDNLLVMPQLVDSVQNYAGSGEGAAGLAEIWSRHLGRAILPDSSLLDEGIGSVDLIRILPDTRRHLGRHLSLLDLISADNAANLTAAQTANVWMDVGTAAEIERDLASLCRQRNATEFSVKQTRNSHQKQAIVVLGASGILGTGFAQAVLDLRQSGVLCPEVVLATRARLPEGDPWTALQGVDGVRIERISFENGPGELEALIRDTDAGTLVNGVGNTNMLVPYRELRLANVELVSAIVDICASYSTRLVHLSSFVVNADVTVPQVTDPRETPYPYAASKSLAELVVAGSPSALDFTIVRLPRVLGEDYQLRNSSDILLSIVDACIALRAYPSATVTEEVTTGRAAAKAILGVVSALARSGQLGSGISVVRGEAVAYADFLSEFASDELNMAEWKYRLDQSDWAKRNPRRWSVIDAWFTLGMMFEMRSYAEYPTMALGVESVAELAAPPESIRALLAHGCSQPLKYTGR</sequence>
<dbReference type="NCBIfam" id="TIGR01746">
    <property type="entry name" value="Thioester-redct"/>
    <property type="match status" value="1"/>
</dbReference>
<dbReference type="Pfam" id="PF07993">
    <property type="entry name" value="NAD_binding_4"/>
    <property type="match status" value="1"/>
</dbReference>
<dbReference type="PANTHER" id="PTHR45527">
    <property type="entry name" value="NONRIBOSOMAL PEPTIDE SYNTHETASE"/>
    <property type="match status" value="1"/>
</dbReference>
<dbReference type="Gene3D" id="3.30.559.30">
    <property type="entry name" value="Nonribosomal peptide synthetase, condensation domain"/>
    <property type="match status" value="1"/>
</dbReference>
<evidence type="ECO:0000259" key="7">
    <source>
        <dbReference type="Pfam" id="PF07993"/>
    </source>
</evidence>
<keyword evidence="4" id="KW-0436">Ligase</keyword>
<keyword evidence="2" id="KW-0596">Phosphopantetheine</keyword>
<evidence type="ECO:0000256" key="3">
    <source>
        <dbReference type="ARBA" id="ARBA00022553"/>
    </source>
</evidence>
<feature type="domain" description="Thioester reductase (TE)" evidence="7">
    <location>
        <begin position="1143"/>
        <end position="1270"/>
    </location>
</feature>
<dbReference type="InterPro" id="IPR000873">
    <property type="entry name" value="AMP-dep_synth/lig_dom"/>
</dbReference>
<dbReference type="Gene3D" id="3.40.50.12780">
    <property type="entry name" value="N-terminal domain of ligase-like"/>
    <property type="match status" value="1"/>
</dbReference>
<dbReference type="InterPro" id="IPR010080">
    <property type="entry name" value="Thioester_reductase-like_dom"/>
</dbReference>
<evidence type="ECO:0000259" key="6">
    <source>
        <dbReference type="Pfam" id="PF00550"/>
    </source>
</evidence>
<dbReference type="InterPro" id="IPR013120">
    <property type="entry name" value="FAR_NAD-bd"/>
</dbReference>
<dbReference type="Proteomes" id="UP000006900">
    <property type="component" value="Chromosome"/>
</dbReference>
<dbReference type="EMBL" id="FM211192">
    <property type="protein sequence ID" value="CAR72093.1"/>
    <property type="molecule type" value="Genomic_DNA"/>
</dbReference>
<dbReference type="SUPFAM" id="SSF52777">
    <property type="entry name" value="CoA-dependent acyltransferases"/>
    <property type="match status" value="1"/>
</dbReference>
<dbReference type="GO" id="GO:0016874">
    <property type="term" value="F:ligase activity"/>
    <property type="evidence" value="ECO:0007669"/>
    <property type="project" value="UniProtKB-KW"/>
</dbReference>
<evidence type="ECO:0000259" key="5">
    <source>
        <dbReference type="Pfam" id="PF00501"/>
    </source>
</evidence>
<dbReference type="Pfam" id="PF00550">
    <property type="entry name" value="PP-binding"/>
    <property type="match status" value="1"/>
</dbReference>
<gene>
    <name evidence="8" type="primary">nrp</name>
    <name evidence="8" type="ordered locus">MLBr01996</name>
</gene>
<comment type="cofactor">
    <cofactor evidence="1">
        <name>pantetheine 4'-phosphate</name>
        <dbReference type="ChEBI" id="CHEBI:47942"/>
    </cofactor>
</comment>
<organism evidence="8 9">
    <name type="scientific">Mycobacterium leprae (strain Br4923)</name>
    <dbReference type="NCBI Taxonomy" id="561304"/>
    <lineage>
        <taxon>Bacteria</taxon>
        <taxon>Bacillati</taxon>
        <taxon>Actinomycetota</taxon>
        <taxon>Actinomycetes</taxon>
        <taxon>Mycobacteriales</taxon>
        <taxon>Mycobacteriaceae</taxon>
        <taxon>Mycobacterium</taxon>
    </lineage>
</organism>
<dbReference type="SUPFAM" id="SSF51735">
    <property type="entry name" value="NAD(P)-binding Rossmann-fold domains"/>
    <property type="match status" value="1"/>
</dbReference>
<evidence type="ECO:0000313" key="8">
    <source>
        <dbReference type="EMBL" id="CAR72093.1"/>
    </source>
</evidence>
<dbReference type="Pfam" id="PF00501">
    <property type="entry name" value="AMP-binding"/>
    <property type="match status" value="1"/>
</dbReference>
<dbReference type="PROSITE" id="PS00455">
    <property type="entry name" value="AMP_BINDING"/>
    <property type="match status" value="1"/>
</dbReference>
<feature type="domain" description="Carrier" evidence="6">
    <location>
        <begin position="959"/>
        <end position="1018"/>
    </location>
</feature>